<sequence>MAELEDWAGLVGGRDDSFNDLSVTMLMTPGGNTFASPFLAAASDGRRYWVKCVDTCPEYAKMSVAIEHIVSGVGRLIGAPVCDSSLIRIPDELTGSPAGRGHLKAGIAHASLALPNAIERRHALASRSQDDNQRRQASIYALWDWCFGCDPQWLYDLDSDESIYSHDHGLYLPTNDGHWKRSYLVQCADEPNELPDAPHGLSEEAVEEVSAALEKINRDALVNVLRGVPASWPVSDDDLEALGWFLEHRAPAVADRVRSLIGREVRSR</sequence>
<evidence type="ECO:0000259" key="1">
    <source>
        <dbReference type="Pfam" id="PF20613"/>
    </source>
</evidence>
<dbReference type="InterPro" id="IPR046748">
    <property type="entry name" value="HipA_2"/>
</dbReference>
<gene>
    <name evidence="2" type="ORF">ACFFRH_00125</name>
</gene>
<name>A0ABV5T466_9ACTN</name>
<comment type="caution">
    <text evidence="2">The sequence shown here is derived from an EMBL/GenBank/DDBJ whole genome shotgun (WGS) entry which is preliminary data.</text>
</comment>
<evidence type="ECO:0000313" key="2">
    <source>
        <dbReference type="EMBL" id="MFB9673874.1"/>
    </source>
</evidence>
<keyword evidence="3" id="KW-1185">Reference proteome</keyword>
<keyword evidence="2" id="KW-0808">Transferase</keyword>
<evidence type="ECO:0000313" key="3">
    <source>
        <dbReference type="Proteomes" id="UP001589610"/>
    </source>
</evidence>
<keyword evidence="2" id="KW-0418">Kinase</keyword>
<feature type="domain" description="HipA-like kinase" evidence="1">
    <location>
        <begin position="34"/>
        <end position="136"/>
    </location>
</feature>
<dbReference type="RefSeq" id="WP_344749196.1">
    <property type="nucleotide sequence ID" value="NZ_BAAAWW010000186.1"/>
</dbReference>
<proteinExistence type="predicted"/>
<reference evidence="2 3" key="1">
    <citation type="submission" date="2024-09" db="EMBL/GenBank/DDBJ databases">
        <authorList>
            <person name="Sun Q."/>
            <person name="Mori K."/>
        </authorList>
    </citation>
    <scope>NUCLEOTIDE SEQUENCE [LARGE SCALE GENOMIC DNA]</scope>
    <source>
        <strain evidence="2 3">JCM 3028</strain>
    </source>
</reference>
<protein>
    <submittedName>
        <fullName evidence="2">HipA family kinase</fullName>
    </submittedName>
</protein>
<dbReference type="GO" id="GO:0016301">
    <property type="term" value="F:kinase activity"/>
    <property type="evidence" value="ECO:0007669"/>
    <property type="project" value="UniProtKB-KW"/>
</dbReference>
<dbReference type="Pfam" id="PF20613">
    <property type="entry name" value="HipA_2"/>
    <property type="match status" value="1"/>
</dbReference>
<dbReference type="EMBL" id="JBHMBS010000001">
    <property type="protein sequence ID" value="MFB9673874.1"/>
    <property type="molecule type" value="Genomic_DNA"/>
</dbReference>
<accession>A0ABV5T466</accession>
<organism evidence="2 3">
    <name type="scientific">Streptosporangium vulgare</name>
    <dbReference type="NCBI Taxonomy" id="46190"/>
    <lineage>
        <taxon>Bacteria</taxon>
        <taxon>Bacillati</taxon>
        <taxon>Actinomycetota</taxon>
        <taxon>Actinomycetes</taxon>
        <taxon>Streptosporangiales</taxon>
        <taxon>Streptosporangiaceae</taxon>
        <taxon>Streptosporangium</taxon>
    </lineage>
</organism>
<dbReference type="Proteomes" id="UP001589610">
    <property type="component" value="Unassembled WGS sequence"/>
</dbReference>